<accession>A0A974NV73</accession>
<proteinExistence type="predicted"/>
<evidence type="ECO:0000313" key="1">
    <source>
        <dbReference type="EMBL" id="QQV77475.1"/>
    </source>
</evidence>
<sequence length="57" mass="6702">MVADVDDDRIHDPVDAAFMVRRYPPLNDLIGHMGRYHVALEIDHNAVLARNWSYRWP</sequence>
<reference evidence="2" key="1">
    <citation type="submission" date="2020-09" db="EMBL/GenBank/DDBJ databases">
        <title>Sphingomonas sp., a new species isolated from pork steak.</title>
        <authorList>
            <person name="Heidler von Heilborn D."/>
        </authorList>
    </citation>
    <scope>NUCLEOTIDE SEQUENCE [LARGE SCALE GENOMIC DNA]</scope>
</reference>
<dbReference type="RefSeq" id="WP_202093969.1">
    <property type="nucleotide sequence ID" value="NZ_CP061035.1"/>
</dbReference>
<keyword evidence="2" id="KW-1185">Reference proteome</keyword>
<dbReference type="AlphaFoldDB" id="A0A974NV73"/>
<organism evidence="1 2">
    <name type="scientific">Sphingomonas aliaeris</name>
    <dbReference type="NCBI Taxonomy" id="2759526"/>
    <lineage>
        <taxon>Bacteria</taxon>
        <taxon>Pseudomonadati</taxon>
        <taxon>Pseudomonadota</taxon>
        <taxon>Alphaproteobacteria</taxon>
        <taxon>Sphingomonadales</taxon>
        <taxon>Sphingomonadaceae</taxon>
        <taxon>Sphingomonas</taxon>
    </lineage>
</organism>
<dbReference type="KEGG" id="sari:H5J25_01215"/>
<evidence type="ECO:0000313" key="2">
    <source>
        <dbReference type="Proteomes" id="UP000595894"/>
    </source>
</evidence>
<dbReference type="EMBL" id="CP061035">
    <property type="protein sequence ID" value="QQV77475.1"/>
    <property type="molecule type" value="Genomic_DNA"/>
</dbReference>
<name>A0A974NV73_9SPHN</name>
<protein>
    <submittedName>
        <fullName evidence="1">Uncharacterized protein</fullName>
    </submittedName>
</protein>
<gene>
    <name evidence="1" type="ORF">H5J25_01215</name>
</gene>
<dbReference type="Proteomes" id="UP000595894">
    <property type="component" value="Chromosome"/>
</dbReference>